<evidence type="ECO:0000259" key="7">
    <source>
        <dbReference type="Pfam" id="PF22692"/>
    </source>
</evidence>
<keyword evidence="8" id="KW-0969">Cilium</keyword>
<dbReference type="GO" id="GO:0071978">
    <property type="term" value="P:bacterial-type flagellum-dependent swarming motility"/>
    <property type="evidence" value="ECO:0007669"/>
    <property type="project" value="TreeGrafter"/>
</dbReference>
<organism evidence="8 10">
    <name type="scientific">Bradyrhizobium japonicum</name>
    <dbReference type="NCBI Taxonomy" id="375"/>
    <lineage>
        <taxon>Bacteria</taxon>
        <taxon>Pseudomonadati</taxon>
        <taxon>Pseudomonadota</taxon>
        <taxon>Alphaproteobacteria</taxon>
        <taxon>Hyphomicrobiales</taxon>
        <taxon>Nitrobacteraceae</taxon>
        <taxon>Bradyrhizobium</taxon>
    </lineage>
</organism>
<comment type="caution">
    <text evidence="8">The sequence shown here is derived from an EMBL/GenBank/DDBJ whole genome shotgun (WGS) entry which is preliminary data.</text>
</comment>
<dbReference type="NCBIfam" id="TIGR03506">
    <property type="entry name" value="FlgEFG_subfam"/>
    <property type="match status" value="1"/>
</dbReference>
<evidence type="ECO:0000259" key="6">
    <source>
        <dbReference type="Pfam" id="PF06429"/>
    </source>
</evidence>
<dbReference type="AlphaFoldDB" id="A0A0A3Y6N5"/>
<dbReference type="Proteomes" id="UP001549291">
    <property type="component" value="Unassembled WGS sequence"/>
</dbReference>
<evidence type="ECO:0000313" key="9">
    <source>
        <dbReference type="EMBL" id="MET4718667.1"/>
    </source>
</evidence>
<dbReference type="InterPro" id="IPR001444">
    <property type="entry name" value="Flag_bb_rod_N"/>
</dbReference>
<dbReference type="InterPro" id="IPR053967">
    <property type="entry name" value="LlgE_F_G-like_D1"/>
</dbReference>
<dbReference type="PANTHER" id="PTHR30435">
    <property type="entry name" value="FLAGELLAR PROTEIN"/>
    <property type="match status" value="1"/>
</dbReference>
<dbReference type="KEGG" id="bjp:RN69_12245"/>
<keyword evidence="11" id="KW-1185">Reference proteome</keyword>
<dbReference type="InterPro" id="IPR012836">
    <property type="entry name" value="FlgF"/>
</dbReference>
<dbReference type="Pfam" id="PF00460">
    <property type="entry name" value="Flg_bb_rod"/>
    <property type="match status" value="1"/>
</dbReference>
<dbReference type="STRING" id="375.BKD09_RS11635"/>
<gene>
    <name evidence="8" type="primary">flgF</name>
    <name evidence="9" type="ORF">ABIF63_002773</name>
    <name evidence="8" type="ORF">MA20_00240</name>
</gene>
<evidence type="ECO:0000259" key="5">
    <source>
        <dbReference type="Pfam" id="PF00460"/>
    </source>
</evidence>
<dbReference type="InterPro" id="IPR037925">
    <property type="entry name" value="FlgE/F/G-like"/>
</dbReference>
<reference evidence="9 11" key="2">
    <citation type="submission" date="2024-06" db="EMBL/GenBank/DDBJ databases">
        <title>Genomic Encyclopedia of Type Strains, Phase V (KMG-V): Genome sequencing to study the core and pangenomes of soil and plant-associated prokaryotes.</title>
        <authorList>
            <person name="Whitman W."/>
        </authorList>
    </citation>
    <scope>NUCLEOTIDE SEQUENCE [LARGE SCALE GENOMIC DNA]</scope>
    <source>
        <strain evidence="9 11">USDA 160</strain>
    </source>
</reference>
<keyword evidence="3 4" id="KW-0975">Bacterial flagellum</keyword>
<evidence type="ECO:0000256" key="2">
    <source>
        <dbReference type="ARBA" id="ARBA00009677"/>
    </source>
</evidence>
<dbReference type="SUPFAM" id="SSF117143">
    <property type="entry name" value="Flagellar hook protein flgE"/>
    <property type="match status" value="1"/>
</dbReference>
<comment type="subcellular location">
    <subcellularLocation>
        <location evidence="1 4">Bacterial flagellum basal body</location>
    </subcellularLocation>
</comment>
<accession>A0A0A3Y6N5</accession>
<dbReference type="GO" id="GO:0030694">
    <property type="term" value="C:bacterial-type flagellum basal body, rod"/>
    <property type="evidence" value="ECO:0007669"/>
    <property type="project" value="UniProtKB-UniRule"/>
</dbReference>
<dbReference type="Pfam" id="PF22692">
    <property type="entry name" value="LlgE_F_G_D1"/>
    <property type="match status" value="1"/>
</dbReference>
<dbReference type="Pfam" id="PF06429">
    <property type="entry name" value="Flg_bbr_C"/>
    <property type="match status" value="1"/>
</dbReference>
<evidence type="ECO:0000256" key="3">
    <source>
        <dbReference type="ARBA" id="ARBA00023143"/>
    </source>
</evidence>
<dbReference type="eggNOG" id="COG4786">
    <property type="taxonomic scope" value="Bacteria"/>
</dbReference>
<dbReference type="PANTHER" id="PTHR30435:SF19">
    <property type="entry name" value="FLAGELLAR BASAL-BODY ROD PROTEIN FLGG"/>
    <property type="match status" value="1"/>
</dbReference>
<reference evidence="8 10" key="1">
    <citation type="submission" date="2014-09" db="EMBL/GenBank/DDBJ databases">
        <title>Draft genome of Bradyrhizobium japonicum Is-34.</title>
        <authorList>
            <person name="Tsurumaru H."/>
            <person name="Yamakawa T."/>
            <person name="Hashimoto S."/>
            <person name="Okizaki K."/>
            <person name="Kanesaki Y."/>
            <person name="Yoshikawa H."/>
            <person name="Yajima S."/>
        </authorList>
    </citation>
    <scope>NUCLEOTIDE SEQUENCE [LARGE SCALE GENOMIC DNA]</scope>
    <source>
        <strain evidence="8 10">Is-34</strain>
    </source>
</reference>
<dbReference type="NCBIfam" id="NF009282">
    <property type="entry name" value="PRK12642.1"/>
    <property type="match status" value="1"/>
</dbReference>
<evidence type="ECO:0000256" key="4">
    <source>
        <dbReference type="RuleBase" id="RU362116"/>
    </source>
</evidence>
<dbReference type="InterPro" id="IPR019776">
    <property type="entry name" value="Flagellar_basal_body_rod_CS"/>
</dbReference>
<feature type="domain" description="Flagellar basal body rod protein N-terminal" evidence="5">
    <location>
        <begin position="5"/>
        <end position="34"/>
    </location>
</feature>
<dbReference type="InterPro" id="IPR010930">
    <property type="entry name" value="Flg_bb/hook_C_dom"/>
</dbReference>
<evidence type="ECO:0000313" key="11">
    <source>
        <dbReference type="Proteomes" id="UP001549291"/>
    </source>
</evidence>
<dbReference type="InterPro" id="IPR020013">
    <property type="entry name" value="Flagellar_FlgE/F/G"/>
</dbReference>
<evidence type="ECO:0000313" key="8">
    <source>
        <dbReference type="EMBL" id="KGT81224.1"/>
    </source>
</evidence>
<sequence length="242" mass="25020">MQSALYVGLSAQVALDKRLQTIANNVANVNTAAFRTDVVKFETVLSKAGANPVAFSSPGDNIISREMGSITESGNPLDVAVVGQGWIAFAGPNGTVYTRDGRLQIAANGDLQTVSGFPVIDAGGAQITLDPNGGPIAIARSGAITQDNNEIGSIGLFNIPADANLERYGNSGVTPDRPATAIADFSRDGFKQGYVEGSGANPMMELTKLIAASRAFDGTNSMIEGTESSLQNAIRTLGEPGK</sequence>
<keyword evidence="8" id="KW-0282">Flagellum</keyword>
<dbReference type="EMBL" id="JBEPTQ010000002">
    <property type="protein sequence ID" value="MET4718667.1"/>
    <property type="molecule type" value="Genomic_DNA"/>
</dbReference>
<feature type="domain" description="Flagellar basal-body/hook protein C-terminal" evidence="6">
    <location>
        <begin position="191"/>
        <end position="235"/>
    </location>
</feature>
<proteinExistence type="inferred from homology"/>
<dbReference type="GeneID" id="64072438"/>
<name>A0A0A3Y6N5_BRAJP</name>
<dbReference type="EMBL" id="JRPN01000001">
    <property type="protein sequence ID" value="KGT81224.1"/>
    <property type="molecule type" value="Genomic_DNA"/>
</dbReference>
<dbReference type="PROSITE" id="PS00588">
    <property type="entry name" value="FLAGELLA_BB_ROD"/>
    <property type="match status" value="1"/>
</dbReference>
<comment type="similarity">
    <text evidence="2 4">Belongs to the flagella basal body rod proteins family.</text>
</comment>
<feature type="domain" description="Flagellar hook protein FlgE/F/G-like D1" evidence="7">
    <location>
        <begin position="80"/>
        <end position="145"/>
    </location>
</feature>
<protein>
    <recommendedName>
        <fullName evidence="4">Flagellar basal-body rod protein FlgF</fullName>
    </recommendedName>
</protein>
<dbReference type="PATRIC" id="fig|375.37.peg.2268"/>
<keyword evidence="8" id="KW-0966">Cell projection</keyword>
<dbReference type="Proteomes" id="UP000030377">
    <property type="component" value="Unassembled WGS sequence"/>
</dbReference>
<evidence type="ECO:0000313" key="10">
    <source>
        <dbReference type="Proteomes" id="UP000030377"/>
    </source>
</evidence>
<dbReference type="RefSeq" id="WP_014492650.1">
    <property type="nucleotide sequence ID" value="NZ_BJNK01000080.1"/>
</dbReference>
<dbReference type="NCBIfam" id="TIGR02490">
    <property type="entry name" value="flgF"/>
    <property type="match status" value="1"/>
</dbReference>
<evidence type="ECO:0000256" key="1">
    <source>
        <dbReference type="ARBA" id="ARBA00004117"/>
    </source>
</evidence>
<comment type="subunit">
    <text evidence="4">The basal body constitutes a major portion of the flagellar organelle and consists of five rings (E,L,P,S, and M) mounted on a central rod. The rod consists of about 26 subunits of FlgG in the distal portion, and FlgB, FlgC and FlgF are thought to build up the proximal portion of the rod with about 6 subunits each.</text>
</comment>